<sequence length="95" mass="10153">MSLDHLHFPLLLLSVLSITILTLAATLAPAQAPSSAKVALPPSPPPPLPPSPSKTRKHDIIQILQKEGDFTVLLQINSQPNDPNDTYGKLESATL</sequence>
<reference evidence="5" key="1">
    <citation type="journal article" date="2017" name="Plant J.">
        <title>The pomegranate (Punica granatum L.) genome and the genomics of punicalagin biosynthesis.</title>
        <authorList>
            <person name="Qin G."/>
            <person name="Xu C."/>
            <person name="Ming R."/>
            <person name="Tang H."/>
            <person name="Guyot R."/>
            <person name="Kramer E.M."/>
            <person name="Hu Y."/>
            <person name="Yi X."/>
            <person name="Qi Y."/>
            <person name="Xu X."/>
            <person name="Gao Z."/>
            <person name="Pan H."/>
            <person name="Jian J."/>
            <person name="Tian Y."/>
            <person name="Yue Z."/>
            <person name="Xu Y."/>
        </authorList>
    </citation>
    <scope>NUCLEOTIDE SEQUENCE [LARGE SCALE GENOMIC DNA]</scope>
    <source>
        <strain evidence="5">cv. Dabenzi</strain>
    </source>
</reference>
<gene>
    <name evidence="3" type="ORF">CDL15_Pgr000600</name>
    <name evidence="4" type="ORF">CRG98_049480</name>
</gene>
<feature type="signal peptide" evidence="2">
    <location>
        <begin position="1"/>
        <end position="24"/>
    </location>
</feature>
<proteinExistence type="predicted"/>
<organism evidence="3 5">
    <name type="scientific">Punica granatum</name>
    <name type="common">Pomegranate</name>
    <dbReference type="NCBI Taxonomy" id="22663"/>
    <lineage>
        <taxon>Eukaryota</taxon>
        <taxon>Viridiplantae</taxon>
        <taxon>Streptophyta</taxon>
        <taxon>Embryophyta</taxon>
        <taxon>Tracheophyta</taxon>
        <taxon>Spermatophyta</taxon>
        <taxon>Magnoliopsida</taxon>
        <taxon>eudicotyledons</taxon>
        <taxon>Gunneridae</taxon>
        <taxon>Pentapetalae</taxon>
        <taxon>rosids</taxon>
        <taxon>malvids</taxon>
        <taxon>Myrtales</taxon>
        <taxon>Lythraceae</taxon>
        <taxon>Punica</taxon>
    </lineage>
</organism>
<feature type="region of interest" description="Disordered" evidence="1">
    <location>
        <begin position="34"/>
        <end position="57"/>
    </location>
</feature>
<evidence type="ECO:0000256" key="2">
    <source>
        <dbReference type="SAM" id="SignalP"/>
    </source>
</evidence>
<comment type="caution">
    <text evidence="3">The sequence shown here is derived from an EMBL/GenBank/DDBJ whole genome shotgun (WGS) entry which is preliminary data.</text>
</comment>
<reference evidence="3" key="2">
    <citation type="submission" date="2017-06" db="EMBL/GenBank/DDBJ databases">
        <title>The pomegranate genome and the genomics of punicalagin biosynthesis.</title>
        <authorList>
            <person name="Xu C."/>
        </authorList>
    </citation>
    <scope>NUCLEOTIDE SEQUENCE [LARGE SCALE GENOMIC DNA]</scope>
    <source>
        <tissue evidence="3">Fresh leaf</tissue>
    </source>
</reference>
<keyword evidence="6" id="KW-1185">Reference proteome</keyword>
<feature type="compositionally biased region" description="Pro residues" evidence="1">
    <location>
        <begin position="41"/>
        <end position="52"/>
    </location>
</feature>
<evidence type="ECO:0000313" key="4">
    <source>
        <dbReference type="EMBL" id="PKI18246.1"/>
    </source>
</evidence>
<evidence type="ECO:0000313" key="6">
    <source>
        <dbReference type="Proteomes" id="UP000233551"/>
    </source>
</evidence>
<evidence type="ECO:0000256" key="1">
    <source>
        <dbReference type="SAM" id="MobiDB-lite"/>
    </source>
</evidence>
<dbReference type="Proteomes" id="UP000233551">
    <property type="component" value="Unassembled WGS sequence"/>
</dbReference>
<dbReference type="EMBL" id="PGOL01040270">
    <property type="protein sequence ID" value="PKI18246.1"/>
    <property type="molecule type" value="Genomic_DNA"/>
</dbReference>
<dbReference type="AlphaFoldDB" id="A0A218W3V6"/>
<keyword evidence="2" id="KW-0732">Signal</keyword>
<evidence type="ECO:0000313" key="3">
    <source>
        <dbReference type="EMBL" id="OWM67148.1"/>
    </source>
</evidence>
<feature type="chain" id="PRO_5014071605" evidence="2">
    <location>
        <begin position="25"/>
        <end position="95"/>
    </location>
</feature>
<name>A0A218W3V6_PUNGR</name>
<accession>A0A218W3V6</accession>
<evidence type="ECO:0000313" key="5">
    <source>
        <dbReference type="Proteomes" id="UP000197138"/>
    </source>
</evidence>
<protein>
    <submittedName>
        <fullName evidence="3">Uncharacterized protein</fullName>
    </submittedName>
</protein>
<dbReference type="Proteomes" id="UP000197138">
    <property type="component" value="Unassembled WGS sequence"/>
</dbReference>
<dbReference type="EMBL" id="MTKT01005400">
    <property type="protein sequence ID" value="OWM67148.1"/>
    <property type="molecule type" value="Genomic_DNA"/>
</dbReference>
<feature type="region of interest" description="Disordered" evidence="1">
    <location>
        <begin position="76"/>
        <end position="95"/>
    </location>
</feature>
<reference evidence="4 6" key="3">
    <citation type="submission" date="2017-11" db="EMBL/GenBank/DDBJ databases">
        <title>De-novo sequencing of pomegranate (Punica granatum L.) genome.</title>
        <authorList>
            <person name="Akparov Z."/>
            <person name="Amiraslanov A."/>
            <person name="Hajiyeva S."/>
            <person name="Abbasov M."/>
            <person name="Kaur K."/>
            <person name="Hamwieh A."/>
            <person name="Solovyev V."/>
            <person name="Salamov A."/>
            <person name="Braich B."/>
            <person name="Kosarev P."/>
            <person name="Mahmoud A."/>
            <person name="Hajiyev E."/>
            <person name="Babayeva S."/>
            <person name="Izzatullayeva V."/>
            <person name="Mammadov A."/>
            <person name="Mammadov A."/>
            <person name="Sharifova S."/>
            <person name="Ojaghi J."/>
            <person name="Eynullazada K."/>
            <person name="Bayramov B."/>
            <person name="Abdulazimova A."/>
            <person name="Shahmuradov I."/>
        </authorList>
    </citation>
    <scope>NUCLEOTIDE SEQUENCE [LARGE SCALE GENOMIC DNA]</scope>
    <source>
        <strain evidence="4">AG2017</strain>
        <strain evidence="6">cv. AG2017</strain>
        <tissue evidence="4">Leaf</tissue>
    </source>
</reference>